<sequence length="69" mass="7763">MYICSNLIAILRTAFAERKRVNLPPRPKGKFLIGNLFDLPSPGAKEWQHWLKHKDLCGAAVSRSSLLTS</sequence>
<organism evidence="1 2">
    <name type="scientific">Penicillium camemberti (strain FM 013)</name>
    <dbReference type="NCBI Taxonomy" id="1429867"/>
    <lineage>
        <taxon>Eukaryota</taxon>
        <taxon>Fungi</taxon>
        <taxon>Dikarya</taxon>
        <taxon>Ascomycota</taxon>
        <taxon>Pezizomycotina</taxon>
        <taxon>Eurotiomycetes</taxon>
        <taxon>Eurotiomycetidae</taxon>
        <taxon>Eurotiales</taxon>
        <taxon>Aspergillaceae</taxon>
        <taxon>Penicillium</taxon>
    </lineage>
</organism>
<evidence type="ECO:0000313" key="2">
    <source>
        <dbReference type="Proteomes" id="UP000053732"/>
    </source>
</evidence>
<dbReference type="STRING" id="1429867.A0A0G4PPS2"/>
<dbReference type="EMBL" id="HG793160">
    <property type="protein sequence ID" value="CRL28365.1"/>
    <property type="molecule type" value="Genomic_DNA"/>
</dbReference>
<dbReference type="AlphaFoldDB" id="A0A0G4PPS2"/>
<protein>
    <submittedName>
        <fullName evidence="1">Str. FM013</fullName>
    </submittedName>
</protein>
<keyword evidence="2" id="KW-1185">Reference proteome</keyword>
<proteinExistence type="predicted"/>
<reference evidence="1 2" key="1">
    <citation type="journal article" date="2014" name="Nat. Commun.">
        <title>Multiple recent horizontal transfers of a large genomic region in cheese making fungi.</title>
        <authorList>
            <person name="Cheeseman K."/>
            <person name="Ropars J."/>
            <person name="Renault P."/>
            <person name="Dupont J."/>
            <person name="Gouzy J."/>
            <person name="Branca A."/>
            <person name="Abraham A.L."/>
            <person name="Ceppi M."/>
            <person name="Conseiller E."/>
            <person name="Debuchy R."/>
            <person name="Malagnac F."/>
            <person name="Goarin A."/>
            <person name="Silar P."/>
            <person name="Lacoste S."/>
            <person name="Sallet E."/>
            <person name="Bensimon A."/>
            <person name="Giraud T."/>
            <person name="Brygoo Y."/>
        </authorList>
    </citation>
    <scope>NUCLEOTIDE SEQUENCE [LARGE SCALE GENOMIC DNA]</scope>
    <source>
        <strain evidence="2">FM 013</strain>
    </source>
</reference>
<evidence type="ECO:0000313" key="1">
    <source>
        <dbReference type="EMBL" id="CRL28365.1"/>
    </source>
</evidence>
<name>A0A0G4PPS2_PENC3</name>
<gene>
    <name evidence="1" type="ORF">PCAMFM013_S027g000054</name>
</gene>
<dbReference type="Proteomes" id="UP000053732">
    <property type="component" value="Unassembled WGS sequence"/>
</dbReference>
<accession>A0A0G4PPS2</accession>